<dbReference type="GO" id="GO:0016874">
    <property type="term" value="F:ligase activity"/>
    <property type="evidence" value="ECO:0007669"/>
    <property type="project" value="UniProtKB-KW"/>
</dbReference>
<dbReference type="Proteomes" id="UP000247150">
    <property type="component" value="Unassembled WGS sequence"/>
</dbReference>
<feature type="active site" description="Proton acceptor" evidence="2">
    <location>
        <position position="132"/>
    </location>
</feature>
<dbReference type="RefSeq" id="WP_110066348.1">
    <property type="nucleotide sequence ID" value="NZ_QGTW01000011.1"/>
</dbReference>
<dbReference type="NCBIfam" id="TIGR02258">
    <property type="entry name" value="2_5_ligase"/>
    <property type="match status" value="1"/>
</dbReference>
<dbReference type="OrthoDB" id="9789350at2"/>
<reference evidence="3 4" key="1">
    <citation type="submission" date="2018-05" db="EMBL/GenBank/DDBJ databases">
        <title>Freshwater and sediment microbial communities from various areas in North America, analyzing microbe dynamics in response to fracking.</title>
        <authorList>
            <person name="Lamendella R."/>
        </authorList>
    </citation>
    <scope>NUCLEOTIDE SEQUENCE [LARGE SCALE GENOMIC DNA]</scope>
    <source>
        <strain evidence="3 4">15_TX</strain>
    </source>
</reference>
<dbReference type="AlphaFoldDB" id="A0A2V2ZY92"/>
<dbReference type="InterPro" id="IPR004175">
    <property type="entry name" value="RNA_CPDase"/>
</dbReference>
<dbReference type="EC" id="3.1.4.58" evidence="2"/>
<keyword evidence="1 2" id="KW-0378">Hydrolase</keyword>
<proteinExistence type="inferred from homology"/>
<organism evidence="3 4">
    <name type="scientific">Cytobacillus oceanisediminis</name>
    <dbReference type="NCBI Taxonomy" id="665099"/>
    <lineage>
        <taxon>Bacteria</taxon>
        <taxon>Bacillati</taxon>
        <taxon>Bacillota</taxon>
        <taxon>Bacilli</taxon>
        <taxon>Bacillales</taxon>
        <taxon>Bacillaceae</taxon>
        <taxon>Cytobacillus</taxon>
    </lineage>
</organism>
<dbReference type="EMBL" id="QGTW01000011">
    <property type="protein sequence ID" value="PWW26183.1"/>
    <property type="molecule type" value="Genomic_DNA"/>
</dbReference>
<comment type="caution">
    <text evidence="3">The sequence shown here is derived from an EMBL/GenBank/DDBJ whole genome shotgun (WGS) entry which is preliminary data.</text>
</comment>
<accession>A0A2V2ZY92</accession>
<sequence>MTNQQNAHFFFAVKIPAETKERLKEYIEDLKGNIRFSRWVHHEDYHITLAFLGSAPEDKLRMAEKLVAESIKGEQPFPLYINQLGIFGKESTPRIFWFDTKREERLHTLRDKVFSACKKAGFELETRPYKPHITIARKWAGIDSFQKSTLDEYNPFRDNPLEFTASEVVLYQTHLDKTPKYESVAIFPLLAE</sequence>
<name>A0A2V2ZY92_9BACI</name>
<protein>
    <recommendedName>
        <fullName evidence="2">RNA 2',3'-cyclic phosphodiesterase</fullName>
        <shortName evidence="2">RNA 2',3'-CPDase</shortName>
        <ecNumber evidence="2">3.1.4.58</ecNumber>
    </recommendedName>
</protein>
<feature type="short sequence motif" description="HXTX 1" evidence="2">
    <location>
        <begin position="46"/>
        <end position="49"/>
    </location>
</feature>
<evidence type="ECO:0000313" key="3">
    <source>
        <dbReference type="EMBL" id="PWW26183.1"/>
    </source>
</evidence>
<evidence type="ECO:0000313" key="4">
    <source>
        <dbReference type="Proteomes" id="UP000247150"/>
    </source>
</evidence>
<dbReference type="Gene3D" id="3.90.1140.10">
    <property type="entry name" value="Cyclic phosphodiesterase"/>
    <property type="match status" value="1"/>
</dbReference>
<dbReference type="Pfam" id="PF13563">
    <property type="entry name" value="2_5_RNA_ligase2"/>
    <property type="match status" value="1"/>
</dbReference>
<evidence type="ECO:0000256" key="1">
    <source>
        <dbReference type="ARBA" id="ARBA00022801"/>
    </source>
</evidence>
<comment type="function">
    <text evidence="2">Hydrolyzes RNA 2',3'-cyclic phosphodiester to an RNA 2'-phosphomonoester.</text>
</comment>
<dbReference type="GO" id="GO:0008664">
    <property type="term" value="F:RNA 2',3'-cyclic 3'-phosphodiesterase activity"/>
    <property type="evidence" value="ECO:0007669"/>
    <property type="project" value="UniProtKB-EC"/>
</dbReference>
<dbReference type="InterPro" id="IPR009097">
    <property type="entry name" value="Cyclic_Pdiesterase"/>
</dbReference>
<feature type="short sequence motif" description="HXTX 2" evidence="2">
    <location>
        <begin position="132"/>
        <end position="135"/>
    </location>
</feature>
<keyword evidence="3" id="KW-0436">Ligase</keyword>
<gene>
    <name evidence="3" type="ORF">DFO73_111121</name>
</gene>
<feature type="active site" description="Proton donor" evidence="2">
    <location>
        <position position="46"/>
    </location>
</feature>
<dbReference type="PANTHER" id="PTHR35561:SF1">
    <property type="entry name" value="RNA 2',3'-CYCLIC PHOSPHODIESTERASE"/>
    <property type="match status" value="1"/>
</dbReference>
<comment type="similarity">
    <text evidence="2">Belongs to the 2H phosphoesterase superfamily. ThpR family.</text>
</comment>
<evidence type="ECO:0000256" key="2">
    <source>
        <dbReference type="HAMAP-Rule" id="MF_01940"/>
    </source>
</evidence>
<dbReference type="HAMAP" id="MF_01940">
    <property type="entry name" value="RNA_CPDase"/>
    <property type="match status" value="1"/>
</dbReference>
<dbReference type="GO" id="GO:0004113">
    <property type="term" value="F:2',3'-cyclic-nucleotide 3'-phosphodiesterase activity"/>
    <property type="evidence" value="ECO:0007669"/>
    <property type="project" value="InterPro"/>
</dbReference>
<comment type="catalytic activity">
    <reaction evidence="2">
        <text>a 3'-end 2',3'-cyclophospho-ribonucleotide-RNA + H2O = a 3'-end 2'-phospho-ribonucleotide-RNA + H(+)</text>
        <dbReference type="Rhea" id="RHEA:11828"/>
        <dbReference type="Rhea" id="RHEA-COMP:10464"/>
        <dbReference type="Rhea" id="RHEA-COMP:17353"/>
        <dbReference type="ChEBI" id="CHEBI:15377"/>
        <dbReference type="ChEBI" id="CHEBI:15378"/>
        <dbReference type="ChEBI" id="CHEBI:83064"/>
        <dbReference type="ChEBI" id="CHEBI:173113"/>
        <dbReference type="EC" id="3.1.4.58"/>
    </reaction>
</comment>
<dbReference type="PANTHER" id="PTHR35561">
    <property type="entry name" value="RNA 2',3'-CYCLIC PHOSPHODIESTERASE"/>
    <property type="match status" value="1"/>
</dbReference>
<dbReference type="SUPFAM" id="SSF55144">
    <property type="entry name" value="LigT-like"/>
    <property type="match status" value="1"/>
</dbReference>